<keyword evidence="13" id="KW-1185">Reference proteome</keyword>
<dbReference type="GO" id="GO:0038023">
    <property type="term" value="F:signaling receptor activity"/>
    <property type="evidence" value="ECO:0007669"/>
    <property type="project" value="InterPro"/>
</dbReference>
<feature type="transmembrane region" description="Helical" evidence="11">
    <location>
        <begin position="35"/>
        <end position="54"/>
    </location>
</feature>
<evidence type="ECO:0000256" key="10">
    <source>
        <dbReference type="ARBA" id="ARBA00023170"/>
    </source>
</evidence>
<dbReference type="GO" id="GO:0019841">
    <property type="term" value="F:retinol binding"/>
    <property type="evidence" value="ECO:0007669"/>
    <property type="project" value="UniProtKB-KW"/>
</dbReference>
<feature type="transmembrane region" description="Helical" evidence="11">
    <location>
        <begin position="454"/>
        <end position="476"/>
    </location>
</feature>
<evidence type="ECO:0000256" key="7">
    <source>
        <dbReference type="ARBA" id="ARBA00022989"/>
    </source>
</evidence>
<evidence type="ECO:0000256" key="8">
    <source>
        <dbReference type="ARBA" id="ARBA00023072"/>
    </source>
</evidence>
<dbReference type="InterPro" id="IPR026612">
    <property type="entry name" value="STRA6-like"/>
</dbReference>
<accession>A0A9D4NK81</accession>
<dbReference type="GO" id="GO:0005886">
    <property type="term" value="C:plasma membrane"/>
    <property type="evidence" value="ECO:0007669"/>
    <property type="project" value="UniProtKB-SubCell"/>
</dbReference>
<feature type="transmembrane region" description="Helical" evidence="11">
    <location>
        <begin position="113"/>
        <end position="131"/>
    </location>
</feature>
<dbReference type="GO" id="GO:0034632">
    <property type="term" value="F:retinol transmembrane transporter activity"/>
    <property type="evidence" value="ECO:0007669"/>
    <property type="project" value="InterPro"/>
</dbReference>
<comment type="caution">
    <text evidence="12">The sequence shown here is derived from an EMBL/GenBank/DDBJ whole genome shotgun (WGS) entry which is preliminary data.</text>
</comment>
<keyword evidence="7 11" id="KW-1133">Transmembrane helix</keyword>
<dbReference type="PANTHER" id="PTHR21444">
    <property type="entry name" value="COILED-COIL DOMAIN-CONTAINING PROTEIN 180"/>
    <property type="match status" value="1"/>
</dbReference>
<evidence type="ECO:0000256" key="11">
    <source>
        <dbReference type="SAM" id="Phobius"/>
    </source>
</evidence>
<dbReference type="Pfam" id="PF14752">
    <property type="entry name" value="RBP_receptor"/>
    <property type="match status" value="1"/>
</dbReference>
<dbReference type="PANTHER" id="PTHR21444:SF16">
    <property type="entry name" value="RECEPTOR FOR RETINOL UPTAKE STRA6"/>
    <property type="match status" value="1"/>
</dbReference>
<organism evidence="12 13">
    <name type="scientific">Dreissena polymorpha</name>
    <name type="common">Zebra mussel</name>
    <name type="synonym">Mytilus polymorpha</name>
    <dbReference type="NCBI Taxonomy" id="45954"/>
    <lineage>
        <taxon>Eukaryota</taxon>
        <taxon>Metazoa</taxon>
        <taxon>Spiralia</taxon>
        <taxon>Lophotrochozoa</taxon>
        <taxon>Mollusca</taxon>
        <taxon>Bivalvia</taxon>
        <taxon>Autobranchia</taxon>
        <taxon>Heteroconchia</taxon>
        <taxon>Euheterodonta</taxon>
        <taxon>Imparidentia</taxon>
        <taxon>Neoheterodontei</taxon>
        <taxon>Myida</taxon>
        <taxon>Dreissenoidea</taxon>
        <taxon>Dreissenidae</taxon>
        <taxon>Dreissena</taxon>
    </lineage>
</organism>
<keyword evidence="10" id="KW-0675">Receptor</keyword>
<dbReference type="AlphaFoldDB" id="A0A9D4NK81"/>
<comment type="subcellular location">
    <subcellularLocation>
        <location evidence="1">Cell membrane</location>
        <topology evidence="1">Multi-pass membrane protein</topology>
    </subcellularLocation>
</comment>
<sequence>MTSFLDAFNELYRQVNKKTNETVTECITNIPDDKFHLWLLLPSSLMIILLAFSFHRKNLRLSCLGGRPAAVFPMDILGKSNRMSYAAAWGSITFLTMEMIFEKTVIVDLHGPTYVTIWNKILSIMIIGIDYYPMFAALALESLVSLVVAAAYVFMLFIVNLYKIFECDLIPIARLILIARDLPNLVCLGYLCVSIPMRIIQGLRTKTVSFYTSSEMVALLNTKDLDLTPEAEHVRDLFRPPRPPPSPPGNLQEKIKEIAKGVIDVVIYHNKHKYRYSSRILTVTVMGLILLYYVAVELFVEFLPLFYMIDKGFESTTDIINSNGTTSEEQSITEVFVFLQELVQNSRFCYIVSLTFTIVAGILSILHMLASYRTNLLALYKGDNTHIPHRSTMENKSLLVGSMRFAGYQVAYIAWGFMLHLFCFFMASIALCVLIMLLMRGISGWLLEILETMWPALMITTILVIVQNLLSTFFFLQGRGLYLAIDNRRGLFSFSFFMFFYNIFIGFLSCLLRIIKSVVIGAVFLPRLDNSALPRRFQMMDPGFAAYVGFLHVECSHTHPVVLMFVRILMAGKKKRDESIIDPEKSDVTKEKALAFVRARIRWQTAYSILKNPALRALRKSQIDRAKEMLERLSQLYHLDKNQTCELMSQITKAGIDLKDVNDAVESEQSCQKLPFTQNWYKALKIHSFMQKITRERELGLGIFANQHQREDRNEQVDFTENNEGTLIVQTPSTRWKLAKFLAVDLQTKGQGSSIQMSDIQSNV</sequence>
<keyword evidence="6" id="KW-0845">Vitamin A</keyword>
<dbReference type="Proteomes" id="UP000828390">
    <property type="component" value="Unassembled WGS sequence"/>
</dbReference>
<dbReference type="GO" id="GO:0071939">
    <property type="term" value="P:vitamin A import into cell"/>
    <property type="evidence" value="ECO:0007669"/>
    <property type="project" value="TreeGrafter"/>
</dbReference>
<feature type="transmembrane region" description="Helical" evidence="11">
    <location>
        <begin position="280"/>
        <end position="300"/>
    </location>
</feature>
<evidence type="ECO:0000256" key="5">
    <source>
        <dbReference type="ARBA" id="ARBA00022692"/>
    </source>
</evidence>
<gene>
    <name evidence="12" type="ORF">DPMN_022366</name>
</gene>
<feature type="transmembrane region" description="Helical" evidence="11">
    <location>
        <begin position="350"/>
        <end position="370"/>
    </location>
</feature>
<evidence type="ECO:0000256" key="2">
    <source>
        <dbReference type="ARBA" id="ARBA00014411"/>
    </source>
</evidence>
<dbReference type="OrthoDB" id="2376984at2759"/>
<reference evidence="12" key="2">
    <citation type="submission" date="2020-11" db="EMBL/GenBank/DDBJ databases">
        <authorList>
            <person name="McCartney M.A."/>
            <person name="Auch B."/>
            <person name="Kono T."/>
            <person name="Mallez S."/>
            <person name="Becker A."/>
            <person name="Gohl D.M."/>
            <person name="Silverstein K.A.T."/>
            <person name="Koren S."/>
            <person name="Bechman K.B."/>
            <person name="Herman A."/>
            <person name="Abrahante J.E."/>
            <person name="Garbe J."/>
        </authorList>
    </citation>
    <scope>NUCLEOTIDE SEQUENCE</scope>
    <source>
        <strain evidence="12">Duluth1</strain>
        <tissue evidence="12">Whole animal</tissue>
    </source>
</reference>
<evidence type="ECO:0000256" key="9">
    <source>
        <dbReference type="ARBA" id="ARBA00023136"/>
    </source>
</evidence>
<keyword evidence="5 11" id="KW-0812">Transmembrane</keyword>
<dbReference type="EMBL" id="JAIWYP010000001">
    <property type="protein sequence ID" value="KAH3898147.1"/>
    <property type="molecule type" value="Genomic_DNA"/>
</dbReference>
<reference evidence="12" key="1">
    <citation type="journal article" date="2019" name="bioRxiv">
        <title>The Genome of the Zebra Mussel, Dreissena polymorpha: A Resource for Invasive Species Research.</title>
        <authorList>
            <person name="McCartney M.A."/>
            <person name="Auch B."/>
            <person name="Kono T."/>
            <person name="Mallez S."/>
            <person name="Zhang Y."/>
            <person name="Obille A."/>
            <person name="Becker A."/>
            <person name="Abrahante J.E."/>
            <person name="Garbe J."/>
            <person name="Badalamenti J.P."/>
            <person name="Herman A."/>
            <person name="Mangelson H."/>
            <person name="Liachko I."/>
            <person name="Sullivan S."/>
            <person name="Sone E.D."/>
            <person name="Koren S."/>
            <person name="Silverstein K.A.T."/>
            <person name="Beckman K.B."/>
            <person name="Gohl D.M."/>
        </authorList>
    </citation>
    <scope>NUCLEOTIDE SEQUENCE</scope>
    <source>
        <strain evidence="12">Duluth1</strain>
        <tissue evidence="12">Whole animal</tissue>
    </source>
</reference>
<feature type="transmembrane region" description="Helical" evidence="11">
    <location>
        <begin position="544"/>
        <end position="566"/>
    </location>
</feature>
<protein>
    <recommendedName>
        <fullName evidence="2">Receptor for retinol uptake STRA6</fullName>
    </recommendedName>
</protein>
<proteinExistence type="predicted"/>
<keyword evidence="3" id="KW-0813">Transport</keyword>
<name>A0A9D4NK81_DREPO</name>
<evidence type="ECO:0000313" key="12">
    <source>
        <dbReference type="EMBL" id="KAH3898147.1"/>
    </source>
</evidence>
<keyword evidence="8" id="KW-0683">Retinol-binding</keyword>
<feature type="transmembrane region" description="Helical" evidence="11">
    <location>
        <begin position="412"/>
        <end position="442"/>
    </location>
</feature>
<feature type="transmembrane region" description="Helical" evidence="11">
    <location>
        <begin position="143"/>
        <end position="162"/>
    </location>
</feature>
<keyword evidence="4" id="KW-1003">Cell membrane</keyword>
<feature type="transmembrane region" description="Helical" evidence="11">
    <location>
        <begin position="496"/>
        <end position="524"/>
    </location>
</feature>
<evidence type="ECO:0000256" key="4">
    <source>
        <dbReference type="ARBA" id="ARBA00022475"/>
    </source>
</evidence>
<dbReference type="GO" id="GO:0016918">
    <property type="term" value="F:retinal binding"/>
    <property type="evidence" value="ECO:0007669"/>
    <property type="project" value="UniProtKB-KW"/>
</dbReference>
<evidence type="ECO:0000313" key="13">
    <source>
        <dbReference type="Proteomes" id="UP000828390"/>
    </source>
</evidence>
<evidence type="ECO:0000256" key="3">
    <source>
        <dbReference type="ARBA" id="ARBA00022448"/>
    </source>
</evidence>
<evidence type="ECO:0000256" key="6">
    <source>
        <dbReference type="ARBA" id="ARBA00022893"/>
    </source>
</evidence>
<evidence type="ECO:0000256" key="1">
    <source>
        <dbReference type="ARBA" id="ARBA00004651"/>
    </source>
</evidence>
<keyword evidence="9 11" id="KW-0472">Membrane</keyword>